<reference evidence="1" key="1">
    <citation type="submission" date="2014-09" db="EMBL/GenBank/DDBJ databases">
        <authorList>
            <person name="Magalhaes I.L.F."/>
            <person name="Oliveira U."/>
            <person name="Santos F.R."/>
            <person name="Vidigal T.H.D.A."/>
            <person name="Brescovit A.D."/>
            <person name="Santos A.J."/>
        </authorList>
    </citation>
    <scope>NUCLEOTIDE SEQUENCE</scope>
    <source>
        <tissue evidence="1">Shoot tissue taken approximately 20 cm above the soil surface</tissue>
    </source>
</reference>
<accession>A0A0A8Y865</accession>
<dbReference type="EMBL" id="GBRH01276495">
    <property type="protein sequence ID" value="JAD21400.1"/>
    <property type="molecule type" value="Transcribed_RNA"/>
</dbReference>
<dbReference type="AlphaFoldDB" id="A0A0A8Y865"/>
<organism evidence="1">
    <name type="scientific">Arundo donax</name>
    <name type="common">Giant reed</name>
    <name type="synonym">Donax arundinaceus</name>
    <dbReference type="NCBI Taxonomy" id="35708"/>
    <lineage>
        <taxon>Eukaryota</taxon>
        <taxon>Viridiplantae</taxon>
        <taxon>Streptophyta</taxon>
        <taxon>Embryophyta</taxon>
        <taxon>Tracheophyta</taxon>
        <taxon>Spermatophyta</taxon>
        <taxon>Magnoliopsida</taxon>
        <taxon>Liliopsida</taxon>
        <taxon>Poales</taxon>
        <taxon>Poaceae</taxon>
        <taxon>PACMAD clade</taxon>
        <taxon>Arundinoideae</taxon>
        <taxon>Arundineae</taxon>
        <taxon>Arundo</taxon>
    </lineage>
</organism>
<sequence>MTHTQVLLLIVHLAGEPNNIPVFIDKFLFFLGNYGSAWPLEHFTVRKLNFLSV</sequence>
<proteinExistence type="predicted"/>
<protein>
    <submittedName>
        <fullName evidence="1">Uncharacterized protein</fullName>
    </submittedName>
</protein>
<name>A0A0A8Y865_ARUDO</name>
<evidence type="ECO:0000313" key="1">
    <source>
        <dbReference type="EMBL" id="JAD21400.1"/>
    </source>
</evidence>
<reference evidence="1" key="2">
    <citation type="journal article" date="2015" name="Data Brief">
        <title>Shoot transcriptome of the giant reed, Arundo donax.</title>
        <authorList>
            <person name="Barrero R.A."/>
            <person name="Guerrero F.D."/>
            <person name="Moolhuijzen P."/>
            <person name="Goolsby J.A."/>
            <person name="Tidwell J."/>
            <person name="Bellgard S.E."/>
            <person name="Bellgard M.I."/>
        </authorList>
    </citation>
    <scope>NUCLEOTIDE SEQUENCE</scope>
    <source>
        <tissue evidence="1">Shoot tissue taken approximately 20 cm above the soil surface</tissue>
    </source>
</reference>